<evidence type="ECO:0000256" key="6">
    <source>
        <dbReference type="ARBA" id="ARBA00022801"/>
    </source>
</evidence>
<dbReference type="OMA" id="CENCTHK"/>
<evidence type="ECO:0000256" key="4">
    <source>
        <dbReference type="ARBA" id="ARBA00022670"/>
    </source>
</evidence>
<dbReference type="InterPro" id="IPR018200">
    <property type="entry name" value="USP_CS"/>
</dbReference>
<dbReference type="PANTHER" id="PTHR21646">
    <property type="entry name" value="UBIQUITIN CARBOXYL-TERMINAL HYDROLASE"/>
    <property type="match status" value="1"/>
</dbReference>
<evidence type="ECO:0000259" key="9">
    <source>
        <dbReference type="PROSITE" id="PS50235"/>
    </source>
</evidence>
<dbReference type="InterPro" id="IPR028889">
    <property type="entry name" value="USP"/>
</dbReference>
<evidence type="ECO:0000256" key="1">
    <source>
        <dbReference type="ARBA" id="ARBA00000707"/>
    </source>
</evidence>
<dbReference type="HOGENOM" id="CLU_1036015_0_0_1"/>
<dbReference type="KEGG" id="ehx:EMIHUDRAFT_71305"/>
<comment type="similarity">
    <text evidence="2">Belongs to the peptidase C19 family.</text>
</comment>
<name>A0A0D3KGI5_EMIH1</name>
<dbReference type="EC" id="3.4.19.12" evidence="3"/>
<organism evidence="10 11">
    <name type="scientific">Emiliania huxleyi (strain CCMP1516)</name>
    <dbReference type="NCBI Taxonomy" id="280463"/>
    <lineage>
        <taxon>Eukaryota</taxon>
        <taxon>Haptista</taxon>
        <taxon>Haptophyta</taxon>
        <taxon>Prymnesiophyceae</taxon>
        <taxon>Isochrysidales</taxon>
        <taxon>Noelaerhabdaceae</taxon>
        <taxon>Emiliania</taxon>
    </lineage>
</organism>
<proteinExistence type="inferred from homology"/>
<evidence type="ECO:0000256" key="3">
    <source>
        <dbReference type="ARBA" id="ARBA00012759"/>
    </source>
</evidence>
<feature type="domain" description="USP" evidence="9">
    <location>
        <begin position="16"/>
        <end position="269"/>
    </location>
</feature>
<dbReference type="eggNOG" id="KOG1868">
    <property type="taxonomic scope" value="Eukaryota"/>
</dbReference>
<dbReference type="InterPro" id="IPR050185">
    <property type="entry name" value="Ub_carboxyl-term_hydrolase"/>
</dbReference>
<dbReference type="PANTHER" id="PTHR21646:SF24">
    <property type="entry name" value="UBIQUITIN CARBOXYL-TERMINAL HYDROLASE"/>
    <property type="match status" value="1"/>
</dbReference>
<feature type="region of interest" description="Disordered" evidence="8">
    <location>
        <begin position="107"/>
        <end position="150"/>
    </location>
</feature>
<evidence type="ECO:0000256" key="8">
    <source>
        <dbReference type="SAM" id="MobiDB-lite"/>
    </source>
</evidence>
<protein>
    <recommendedName>
        <fullName evidence="3">ubiquitinyl hydrolase 1</fullName>
        <ecNumber evidence="3">3.4.19.12</ecNumber>
    </recommendedName>
</protein>
<reference evidence="10" key="2">
    <citation type="submission" date="2024-10" db="UniProtKB">
        <authorList>
            <consortium name="EnsemblProtists"/>
        </authorList>
    </citation>
    <scope>IDENTIFICATION</scope>
</reference>
<reference evidence="11" key="1">
    <citation type="journal article" date="2013" name="Nature">
        <title>Pan genome of the phytoplankton Emiliania underpins its global distribution.</title>
        <authorList>
            <person name="Read B.A."/>
            <person name="Kegel J."/>
            <person name="Klute M.J."/>
            <person name="Kuo A."/>
            <person name="Lefebvre S.C."/>
            <person name="Maumus F."/>
            <person name="Mayer C."/>
            <person name="Miller J."/>
            <person name="Monier A."/>
            <person name="Salamov A."/>
            <person name="Young J."/>
            <person name="Aguilar M."/>
            <person name="Claverie J.M."/>
            <person name="Frickenhaus S."/>
            <person name="Gonzalez K."/>
            <person name="Herman E.K."/>
            <person name="Lin Y.C."/>
            <person name="Napier J."/>
            <person name="Ogata H."/>
            <person name="Sarno A.F."/>
            <person name="Shmutz J."/>
            <person name="Schroeder D."/>
            <person name="de Vargas C."/>
            <person name="Verret F."/>
            <person name="von Dassow P."/>
            <person name="Valentin K."/>
            <person name="Van de Peer Y."/>
            <person name="Wheeler G."/>
            <person name="Dacks J.B."/>
            <person name="Delwiche C.F."/>
            <person name="Dyhrman S.T."/>
            <person name="Glockner G."/>
            <person name="John U."/>
            <person name="Richards T."/>
            <person name="Worden A.Z."/>
            <person name="Zhang X."/>
            <person name="Grigoriev I.V."/>
            <person name="Allen A.E."/>
            <person name="Bidle K."/>
            <person name="Borodovsky M."/>
            <person name="Bowler C."/>
            <person name="Brownlee C."/>
            <person name="Cock J.M."/>
            <person name="Elias M."/>
            <person name="Gladyshev V.N."/>
            <person name="Groth M."/>
            <person name="Guda C."/>
            <person name="Hadaegh A."/>
            <person name="Iglesias-Rodriguez M.D."/>
            <person name="Jenkins J."/>
            <person name="Jones B.M."/>
            <person name="Lawson T."/>
            <person name="Leese F."/>
            <person name="Lindquist E."/>
            <person name="Lobanov A."/>
            <person name="Lomsadze A."/>
            <person name="Malik S.B."/>
            <person name="Marsh M.E."/>
            <person name="Mackinder L."/>
            <person name="Mock T."/>
            <person name="Mueller-Roeber B."/>
            <person name="Pagarete A."/>
            <person name="Parker M."/>
            <person name="Probert I."/>
            <person name="Quesneville H."/>
            <person name="Raines C."/>
            <person name="Rensing S.A."/>
            <person name="Riano-Pachon D.M."/>
            <person name="Richier S."/>
            <person name="Rokitta S."/>
            <person name="Shiraiwa Y."/>
            <person name="Soanes D.M."/>
            <person name="van der Giezen M."/>
            <person name="Wahlund T.M."/>
            <person name="Williams B."/>
            <person name="Wilson W."/>
            <person name="Wolfe G."/>
            <person name="Wurch L.L."/>
        </authorList>
    </citation>
    <scope>NUCLEOTIDE SEQUENCE</scope>
</reference>
<keyword evidence="6" id="KW-0378">Hydrolase</keyword>
<dbReference type="GO" id="GO:0004843">
    <property type="term" value="F:cysteine-type deubiquitinase activity"/>
    <property type="evidence" value="ECO:0007669"/>
    <property type="project" value="UniProtKB-EC"/>
</dbReference>
<feature type="compositionally biased region" description="Low complexity" evidence="8">
    <location>
        <begin position="133"/>
        <end position="150"/>
    </location>
</feature>
<dbReference type="Pfam" id="PF00443">
    <property type="entry name" value="UCH"/>
    <property type="match status" value="1"/>
</dbReference>
<dbReference type="PROSITE" id="PS50235">
    <property type="entry name" value="USP_3"/>
    <property type="match status" value="1"/>
</dbReference>
<dbReference type="SUPFAM" id="SSF54001">
    <property type="entry name" value="Cysteine proteinases"/>
    <property type="match status" value="1"/>
</dbReference>
<evidence type="ECO:0000256" key="5">
    <source>
        <dbReference type="ARBA" id="ARBA00022786"/>
    </source>
</evidence>
<evidence type="ECO:0000313" key="10">
    <source>
        <dbReference type="EnsemblProtists" id="EOD34870"/>
    </source>
</evidence>
<dbReference type="STRING" id="2903.R1F7F8"/>
<evidence type="ECO:0000256" key="2">
    <source>
        <dbReference type="ARBA" id="ARBA00009085"/>
    </source>
</evidence>
<keyword evidence="11" id="KW-1185">Reference proteome</keyword>
<evidence type="ECO:0000256" key="7">
    <source>
        <dbReference type="ARBA" id="ARBA00022807"/>
    </source>
</evidence>
<evidence type="ECO:0000313" key="11">
    <source>
        <dbReference type="Proteomes" id="UP000013827"/>
    </source>
</evidence>
<dbReference type="Gene3D" id="3.90.70.10">
    <property type="entry name" value="Cysteine proteinases"/>
    <property type="match status" value="1"/>
</dbReference>
<accession>A0A0D3KGI5</accession>
<sequence>MTGTSSVLHSAKGGRVGLVNVGNTCFMNAALQCLSHTDSLTAYFLRGEWMHEVNDTSRDGSGGAVVREYSALLERLWVGEASTHKPAAFKATLSRFAPQFEGYRQHDAQAGSTCPVTPGRLYLPPHPRRRNVTGATQPPTTTPTAHNARAPCPRVRQGQLKSVLRCSVCGATRTKFDPFMYLSLPMPRVGAGEVLTLERCLREFMREERLDGDNLWRCFCCNDFRPATKTLSIWKLPSHLVVHLKRFGAVASGPRATAQPRARERQGCR</sequence>
<dbReference type="PaxDb" id="2903-EOD34870"/>
<keyword evidence="7" id="KW-0788">Thiol protease</keyword>
<dbReference type="AlphaFoldDB" id="A0A0D3KGI5"/>
<dbReference type="InterPro" id="IPR001394">
    <property type="entry name" value="Peptidase_C19_UCH"/>
</dbReference>
<dbReference type="PROSITE" id="PS00972">
    <property type="entry name" value="USP_1"/>
    <property type="match status" value="1"/>
</dbReference>
<dbReference type="GO" id="GO:0016579">
    <property type="term" value="P:protein deubiquitination"/>
    <property type="evidence" value="ECO:0007669"/>
    <property type="project" value="InterPro"/>
</dbReference>
<keyword evidence="4" id="KW-0645">Protease</keyword>
<dbReference type="InterPro" id="IPR038765">
    <property type="entry name" value="Papain-like_cys_pep_sf"/>
</dbReference>
<dbReference type="EnsemblProtists" id="EOD34870">
    <property type="protein sequence ID" value="EOD34870"/>
    <property type="gene ID" value="EMIHUDRAFT_71305"/>
</dbReference>
<keyword evidence="5" id="KW-0833">Ubl conjugation pathway</keyword>
<comment type="catalytic activity">
    <reaction evidence="1">
        <text>Thiol-dependent hydrolysis of ester, thioester, amide, peptide and isopeptide bonds formed by the C-terminal Gly of ubiquitin (a 76-residue protein attached to proteins as an intracellular targeting signal).</text>
        <dbReference type="EC" id="3.4.19.12"/>
    </reaction>
</comment>
<dbReference type="GeneID" id="17280141"/>
<dbReference type="RefSeq" id="XP_005787299.1">
    <property type="nucleotide sequence ID" value="XM_005787242.1"/>
</dbReference>
<dbReference type="GO" id="GO:0006508">
    <property type="term" value="P:proteolysis"/>
    <property type="evidence" value="ECO:0007669"/>
    <property type="project" value="UniProtKB-KW"/>
</dbReference>
<dbReference type="Proteomes" id="UP000013827">
    <property type="component" value="Unassembled WGS sequence"/>
</dbReference>